<evidence type="ECO:0008006" key="5">
    <source>
        <dbReference type="Google" id="ProtNLM"/>
    </source>
</evidence>
<name>A0A1X0NFH2_9TRYP</name>
<accession>A0A1X0NFH2</accession>
<feature type="signal peptide" evidence="2">
    <location>
        <begin position="1"/>
        <end position="21"/>
    </location>
</feature>
<feature type="chain" id="PRO_5012326283" description="Mucin-associated surface protein (MASP)" evidence="2">
    <location>
        <begin position="22"/>
        <end position="243"/>
    </location>
</feature>
<gene>
    <name evidence="3" type="ORF">TM35_001221000</name>
</gene>
<feature type="compositionally biased region" description="Low complexity" evidence="1">
    <location>
        <begin position="180"/>
        <end position="189"/>
    </location>
</feature>
<evidence type="ECO:0000313" key="4">
    <source>
        <dbReference type="Proteomes" id="UP000192257"/>
    </source>
</evidence>
<feature type="compositionally biased region" description="Polar residues" evidence="1">
    <location>
        <begin position="103"/>
        <end position="115"/>
    </location>
</feature>
<dbReference type="AlphaFoldDB" id="A0A1X0NFH2"/>
<comment type="caution">
    <text evidence="3">The sequence shown here is derived from an EMBL/GenBank/DDBJ whole genome shotgun (WGS) entry which is preliminary data.</text>
</comment>
<dbReference type="EMBL" id="NBCO01000122">
    <property type="protein sequence ID" value="ORC81284.1"/>
    <property type="molecule type" value="Genomic_DNA"/>
</dbReference>
<dbReference type="RefSeq" id="XP_028876896.1">
    <property type="nucleotide sequence ID" value="XM_029031805.1"/>
</dbReference>
<evidence type="ECO:0000256" key="2">
    <source>
        <dbReference type="SAM" id="SignalP"/>
    </source>
</evidence>
<organism evidence="3 4">
    <name type="scientific">Trypanosoma theileri</name>
    <dbReference type="NCBI Taxonomy" id="67003"/>
    <lineage>
        <taxon>Eukaryota</taxon>
        <taxon>Discoba</taxon>
        <taxon>Euglenozoa</taxon>
        <taxon>Kinetoplastea</taxon>
        <taxon>Metakinetoplastina</taxon>
        <taxon>Trypanosomatida</taxon>
        <taxon>Trypanosomatidae</taxon>
        <taxon>Trypanosoma</taxon>
    </lineage>
</organism>
<evidence type="ECO:0000313" key="3">
    <source>
        <dbReference type="EMBL" id="ORC81284.1"/>
    </source>
</evidence>
<feature type="compositionally biased region" description="Polar residues" evidence="1">
    <location>
        <begin position="138"/>
        <end position="152"/>
    </location>
</feature>
<feature type="compositionally biased region" description="Basic and acidic residues" evidence="1">
    <location>
        <begin position="166"/>
        <end position="179"/>
    </location>
</feature>
<sequence length="243" mass="25616">MIMMMRRVMCVLAVVLCCACGYTMTAAAAGQPKAVMANTGLPDELKNIVGSEYPSSGEFPYVEKSTEINDYFKKKNNEAKHGMPKVTRQEGPLLSSTRAGAQNHVVSSGGDTSQLPHGETETEVVPDSNAHTRPPLENKSQMPSGPENTVPDTESPVDPTMSQKAEIAKQDGAEGEHEGTVSSSGTSVSLKTEESGPSAEATSSTTVGTHSSEVVDSQHSKSQTPSENTTENSNTNDGNPSQN</sequence>
<feature type="compositionally biased region" description="Polar residues" evidence="1">
    <location>
        <begin position="200"/>
        <end position="223"/>
    </location>
</feature>
<proteinExistence type="predicted"/>
<keyword evidence="4" id="KW-1185">Reference proteome</keyword>
<dbReference type="GeneID" id="39991585"/>
<feature type="compositionally biased region" description="Low complexity" evidence="1">
    <location>
        <begin position="224"/>
        <end position="236"/>
    </location>
</feature>
<dbReference type="Proteomes" id="UP000192257">
    <property type="component" value="Unassembled WGS sequence"/>
</dbReference>
<dbReference type="VEuPathDB" id="TriTrypDB:TM35_001221000"/>
<evidence type="ECO:0000256" key="1">
    <source>
        <dbReference type="SAM" id="MobiDB-lite"/>
    </source>
</evidence>
<keyword evidence="2" id="KW-0732">Signal</keyword>
<protein>
    <recommendedName>
        <fullName evidence="5">Mucin-associated surface protein (MASP)</fullName>
    </recommendedName>
</protein>
<reference evidence="3 4" key="1">
    <citation type="submission" date="2017-03" db="EMBL/GenBank/DDBJ databases">
        <title>An alternative strategy for trypanosome survival in the mammalian bloodstream revealed through genome and transcriptome analysis of the ubiquitous bovine parasite Trypanosoma (Megatrypanum) theileri.</title>
        <authorList>
            <person name="Kelly S."/>
            <person name="Ivens A."/>
            <person name="Mott A."/>
            <person name="O'Neill E."/>
            <person name="Emms D."/>
            <person name="Macleod O."/>
            <person name="Voorheis P."/>
            <person name="Matthews J."/>
            <person name="Matthews K."/>
            <person name="Carrington M."/>
        </authorList>
    </citation>
    <scope>NUCLEOTIDE SEQUENCE [LARGE SCALE GENOMIC DNA]</scope>
    <source>
        <strain evidence="3">Edinburgh</strain>
    </source>
</reference>
<feature type="region of interest" description="Disordered" evidence="1">
    <location>
        <begin position="103"/>
        <end position="243"/>
    </location>
</feature>
<feature type="non-terminal residue" evidence="3">
    <location>
        <position position="243"/>
    </location>
</feature>